<proteinExistence type="predicted"/>
<keyword evidence="3" id="KW-1185">Reference proteome</keyword>
<sequence length="86" mass="9601">MKKQTQDTYPIRPNSPGDSQSQDSSPMDSNPLFSSPFNQTHPKIEDVGTHCCTADVVHNAVHTTKSPLQIRQQDCLVYQPQPDVVH</sequence>
<reference evidence="2 3" key="2">
    <citation type="submission" date="2020-07" db="EMBL/GenBank/DDBJ databases">
        <title>Genome assembly of wild tea tree DASZ reveals pedigree and selection history of tea varieties.</title>
        <authorList>
            <person name="Zhang W."/>
        </authorList>
    </citation>
    <scope>NUCLEOTIDE SEQUENCE [LARGE SCALE GENOMIC DNA]</scope>
    <source>
        <strain evidence="3">cv. G240</strain>
        <tissue evidence="2">Leaf</tissue>
    </source>
</reference>
<gene>
    <name evidence="2" type="ORF">HYC85_015197</name>
</gene>
<comment type="caution">
    <text evidence="2">The sequence shown here is derived from an EMBL/GenBank/DDBJ whole genome shotgun (WGS) entry which is preliminary data.</text>
</comment>
<accession>A0A7J7GW32</accession>
<evidence type="ECO:0000313" key="2">
    <source>
        <dbReference type="EMBL" id="KAF5944969.1"/>
    </source>
</evidence>
<name>A0A7J7GW32_CAMSI</name>
<dbReference type="AlphaFoldDB" id="A0A7J7GW32"/>
<evidence type="ECO:0000313" key="3">
    <source>
        <dbReference type="Proteomes" id="UP000593564"/>
    </source>
</evidence>
<reference evidence="3" key="1">
    <citation type="journal article" date="2020" name="Nat. Commun.">
        <title>Genome assembly of wild tea tree DASZ reveals pedigree and selection history of tea varieties.</title>
        <authorList>
            <person name="Zhang W."/>
            <person name="Zhang Y."/>
            <person name="Qiu H."/>
            <person name="Guo Y."/>
            <person name="Wan H."/>
            <person name="Zhang X."/>
            <person name="Scossa F."/>
            <person name="Alseekh S."/>
            <person name="Zhang Q."/>
            <person name="Wang P."/>
            <person name="Xu L."/>
            <person name="Schmidt M.H."/>
            <person name="Jia X."/>
            <person name="Li D."/>
            <person name="Zhu A."/>
            <person name="Guo F."/>
            <person name="Chen W."/>
            <person name="Ni D."/>
            <person name="Usadel B."/>
            <person name="Fernie A.R."/>
            <person name="Wen W."/>
        </authorList>
    </citation>
    <scope>NUCLEOTIDE SEQUENCE [LARGE SCALE GENOMIC DNA]</scope>
    <source>
        <strain evidence="3">cv. G240</strain>
    </source>
</reference>
<feature type="compositionally biased region" description="Low complexity" evidence="1">
    <location>
        <begin position="14"/>
        <end position="31"/>
    </location>
</feature>
<feature type="compositionally biased region" description="Polar residues" evidence="1">
    <location>
        <begin position="32"/>
        <end position="41"/>
    </location>
</feature>
<dbReference type="Proteomes" id="UP000593564">
    <property type="component" value="Unassembled WGS sequence"/>
</dbReference>
<dbReference type="EMBL" id="JACBKZ010000007">
    <property type="protein sequence ID" value="KAF5944969.1"/>
    <property type="molecule type" value="Genomic_DNA"/>
</dbReference>
<organism evidence="2 3">
    <name type="scientific">Camellia sinensis</name>
    <name type="common">Tea plant</name>
    <name type="synonym">Thea sinensis</name>
    <dbReference type="NCBI Taxonomy" id="4442"/>
    <lineage>
        <taxon>Eukaryota</taxon>
        <taxon>Viridiplantae</taxon>
        <taxon>Streptophyta</taxon>
        <taxon>Embryophyta</taxon>
        <taxon>Tracheophyta</taxon>
        <taxon>Spermatophyta</taxon>
        <taxon>Magnoliopsida</taxon>
        <taxon>eudicotyledons</taxon>
        <taxon>Gunneridae</taxon>
        <taxon>Pentapetalae</taxon>
        <taxon>asterids</taxon>
        <taxon>Ericales</taxon>
        <taxon>Theaceae</taxon>
        <taxon>Camellia</taxon>
    </lineage>
</organism>
<evidence type="ECO:0000256" key="1">
    <source>
        <dbReference type="SAM" id="MobiDB-lite"/>
    </source>
</evidence>
<feature type="region of interest" description="Disordered" evidence="1">
    <location>
        <begin position="1"/>
        <end position="45"/>
    </location>
</feature>
<protein>
    <submittedName>
        <fullName evidence="2">Uncharacterized protein</fullName>
    </submittedName>
</protein>